<feature type="transmembrane region" description="Helical" evidence="1">
    <location>
        <begin position="12"/>
        <end position="33"/>
    </location>
</feature>
<dbReference type="AlphaFoldDB" id="A0A1G9UN30"/>
<proteinExistence type="predicted"/>
<evidence type="ECO:0000256" key="1">
    <source>
        <dbReference type="SAM" id="Phobius"/>
    </source>
</evidence>
<dbReference type="Proteomes" id="UP000199440">
    <property type="component" value="Unassembled WGS sequence"/>
</dbReference>
<organism evidence="2 3">
    <name type="scientific">Kriegella aquimaris</name>
    <dbReference type="NCBI Taxonomy" id="192904"/>
    <lineage>
        <taxon>Bacteria</taxon>
        <taxon>Pseudomonadati</taxon>
        <taxon>Bacteroidota</taxon>
        <taxon>Flavobacteriia</taxon>
        <taxon>Flavobacteriales</taxon>
        <taxon>Flavobacteriaceae</taxon>
        <taxon>Kriegella</taxon>
    </lineage>
</organism>
<gene>
    <name evidence="2" type="ORF">SAMN04488514_111100</name>
</gene>
<dbReference type="EMBL" id="FNGV01000011">
    <property type="protein sequence ID" value="SDM61362.1"/>
    <property type="molecule type" value="Genomic_DNA"/>
</dbReference>
<keyword evidence="1" id="KW-0472">Membrane</keyword>
<name>A0A1G9UN30_9FLAO</name>
<protein>
    <submittedName>
        <fullName evidence="2">Uncharacterized protein</fullName>
    </submittedName>
</protein>
<evidence type="ECO:0000313" key="3">
    <source>
        <dbReference type="Proteomes" id="UP000199440"/>
    </source>
</evidence>
<keyword evidence="3" id="KW-1185">Reference proteome</keyword>
<reference evidence="2 3" key="1">
    <citation type="submission" date="2016-10" db="EMBL/GenBank/DDBJ databases">
        <authorList>
            <person name="de Groot N.N."/>
        </authorList>
    </citation>
    <scope>NUCLEOTIDE SEQUENCE [LARGE SCALE GENOMIC DNA]</scope>
    <source>
        <strain evidence="2 3">DSM 19886</strain>
    </source>
</reference>
<evidence type="ECO:0000313" key="2">
    <source>
        <dbReference type="EMBL" id="SDM61362.1"/>
    </source>
</evidence>
<accession>A0A1G9UN30</accession>
<dbReference type="STRING" id="192904.SAMN04488514_111100"/>
<sequence length="63" mass="7406">MQSDKLRLKKTIVNVFGVISFFVYKSIKLLFFLNGTDESYLPTYFARLIGTRMIQNKKIEILN</sequence>
<keyword evidence="1" id="KW-0812">Transmembrane</keyword>
<keyword evidence="1" id="KW-1133">Transmembrane helix</keyword>